<dbReference type="STRING" id="619304.SAMN05421760_10632"/>
<evidence type="ECO:0008006" key="4">
    <source>
        <dbReference type="Google" id="ProtNLM"/>
    </source>
</evidence>
<dbReference type="RefSeq" id="WP_054341855.1">
    <property type="nucleotide sequence ID" value="NZ_FTOE01000006.1"/>
</dbReference>
<dbReference type="Proteomes" id="UP000185999">
    <property type="component" value="Unassembled WGS sequence"/>
</dbReference>
<sequence length="109" mass="12216">MIRIVMLSLVLMLTFPASGWAEGSSGNTIRSSISILLSGEIEAIDRKKKTKITVNGVMYVVSRSIKVRVMDSWERVSDLSVGDNIRFMTKEPKRSDQLPEMISITLQLN</sequence>
<keyword evidence="1" id="KW-0732">Signal</keyword>
<protein>
    <recommendedName>
        <fullName evidence="4">DUF5666 domain-containing protein</fullName>
    </recommendedName>
</protein>
<name>A0A1N7MGP3_9GAMM</name>
<gene>
    <name evidence="2" type="ORF">SAMN05421760_10632</name>
</gene>
<dbReference type="AlphaFoldDB" id="A0A1N7MGP3"/>
<organism evidence="2 3">
    <name type="scientific">Neptunomonas antarctica</name>
    <dbReference type="NCBI Taxonomy" id="619304"/>
    <lineage>
        <taxon>Bacteria</taxon>
        <taxon>Pseudomonadati</taxon>
        <taxon>Pseudomonadota</taxon>
        <taxon>Gammaproteobacteria</taxon>
        <taxon>Oceanospirillales</taxon>
        <taxon>Oceanospirillaceae</taxon>
        <taxon>Neptunomonas</taxon>
    </lineage>
</organism>
<accession>A0A1N7MGP3</accession>
<dbReference type="EMBL" id="FTOE01000006">
    <property type="protein sequence ID" value="SIS85161.1"/>
    <property type="molecule type" value="Genomic_DNA"/>
</dbReference>
<proteinExistence type="predicted"/>
<feature type="signal peptide" evidence="1">
    <location>
        <begin position="1"/>
        <end position="21"/>
    </location>
</feature>
<feature type="chain" id="PRO_5009943490" description="DUF5666 domain-containing protein" evidence="1">
    <location>
        <begin position="22"/>
        <end position="109"/>
    </location>
</feature>
<evidence type="ECO:0000256" key="1">
    <source>
        <dbReference type="SAM" id="SignalP"/>
    </source>
</evidence>
<evidence type="ECO:0000313" key="3">
    <source>
        <dbReference type="Proteomes" id="UP000185999"/>
    </source>
</evidence>
<keyword evidence="3" id="KW-1185">Reference proteome</keyword>
<evidence type="ECO:0000313" key="2">
    <source>
        <dbReference type="EMBL" id="SIS85161.1"/>
    </source>
</evidence>
<reference evidence="3" key="1">
    <citation type="submission" date="2017-01" db="EMBL/GenBank/DDBJ databases">
        <authorList>
            <person name="Varghese N."/>
            <person name="Submissions S."/>
        </authorList>
    </citation>
    <scope>NUCLEOTIDE SEQUENCE [LARGE SCALE GENOMIC DNA]</scope>
    <source>
        <strain evidence="3">DSM 22306</strain>
    </source>
</reference>